<evidence type="ECO:0000256" key="1">
    <source>
        <dbReference type="SAM" id="Phobius"/>
    </source>
</evidence>
<reference evidence="3" key="1">
    <citation type="submission" date="2018-11" db="EMBL/GenBank/DDBJ databases">
        <title>Phylogenetic, genomic, and biogeographic characterization of a novel and ubiquitous marine invertebrate-associated Rickettsiales parasite, Candidatus Marinoinvertebrata rohwerii, gen. nov., sp. nov.</title>
        <authorList>
            <person name="Klinges J.G."/>
            <person name="Rosales S.M."/>
            <person name="Mcminds R."/>
            <person name="Shaver E.C."/>
            <person name="Shantz A."/>
            <person name="Peters E.C."/>
            <person name="Burkepile D.E."/>
            <person name="Silliman B.R."/>
            <person name="Vega Thurber R.L."/>
        </authorList>
    </citation>
    <scope>NUCLEOTIDE SEQUENCE [LARGE SCALE GENOMIC DNA]</scope>
    <source>
        <strain evidence="3">a_cerv_44</strain>
    </source>
</reference>
<feature type="transmembrane region" description="Helical" evidence="1">
    <location>
        <begin position="28"/>
        <end position="49"/>
    </location>
</feature>
<keyword evidence="3" id="KW-1185">Reference proteome</keyword>
<accession>A0A3R9Z4R3</accession>
<dbReference type="RefSeq" id="WP_126045072.1">
    <property type="nucleotide sequence ID" value="NZ_RXFM01000077.1"/>
</dbReference>
<comment type="caution">
    <text evidence="2">The sequence shown here is derived from an EMBL/GenBank/DDBJ whole genome shotgun (WGS) entry which is preliminary data.</text>
</comment>
<gene>
    <name evidence="2" type="ORF">EIC27_05360</name>
</gene>
<keyword evidence="1" id="KW-1133">Transmembrane helix</keyword>
<dbReference type="AlphaFoldDB" id="A0A3R9Z4R3"/>
<protein>
    <submittedName>
        <fullName evidence="2">Uncharacterized protein</fullName>
    </submittedName>
</protein>
<dbReference type="Proteomes" id="UP000279470">
    <property type="component" value="Unassembled WGS sequence"/>
</dbReference>
<keyword evidence="1" id="KW-0812">Transmembrane</keyword>
<proteinExistence type="predicted"/>
<name>A0A3R9Z4R3_9RICK</name>
<organism evidence="2 3">
    <name type="scientific">Candidatus Aquarickettsia rohweri</name>
    <dbReference type="NCBI Taxonomy" id="2602574"/>
    <lineage>
        <taxon>Bacteria</taxon>
        <taxon>Pseudomonadati</taxon>
        <taxon>Pseudomonadota</taxon>
        <taxon>Alphaproteobacteria</taxon>
        <taxon>Rickettsiales</taxon>
        <taxon>Candidatus Midichloriaceae</taxon>
        <taxon>Candidatus Aquarickettsia</taxon>
    </lineage>
</organism>
<sequence>MDPNLYYENSPIPNSDSGSNWHWYDDTFGVVVGSTVGTGVLGVLGRFAYLKYYQNNPLAVNSGLNDALLTDVLE</sequence>
<evidence type="ECO:0000313" key="3">
    <source>
        <dbReference type="Proteomes" id="UP000279470"/>
    </source>
</evidence>
<dbReference type="EMBL" id="RXFM01000077">
    <property type="protein sequence ID" value="RST63726.1"/>
    <property type="molecule type" value="Genomic_DNA"/>
</dbReference>
<evidence type="ECO:0000313" key="2">
    <source>
        <dbReference type="EMBL" id="RST63726.1"/>
    </source>
</evidence>
<keyword evidence="1" id="KW-0472">Membrane</keyword>